<dbReference type="Pfam" id="PF20112">
    <property type="entry name" value="DUF6502"/>
    <property type="match status" value="1"/>
</dbReference>
<accession>A0A839IW55</accession>
<evidence type="ECO:0000313" key="2">
    <source>
        <dbReference type="Proteomes" id="UP000565262"/>
    </source>
</evidence>
<proteinExistence type="predicted"/>
<gene>
    <name evidence="1" type="ORF">H4O21_21555</name>
</gene>
<reference evidence="1 2" key="1">
    <citation type="submission" date="2020-08" db="EMBL/GenBank/DDBJ databases">
        <title>Oceanospirillum sp. nov. isolated from marine sediment.</title>
        <authorList>
            <person name="Ji X."/>
        </authorList>
    </citation>
    <scope>NUCLEOTIDE SEQUENCE [LARGE SCALE GENOMIC DNA]</scope>
    <source>
        <strain evidence="1 2">D5</strain>
    </source>
</reference>
<protein>
    <submittedName>
        <fullName evidence="1">Uncharacterized protein</fullName>
    </submittedName>
</protein>
<dbReference type="RefSeq" id="WP_182811057.1">
    <property type="nucleotide sequence ID" value="NZ_JACJFM010000046.1"/>
</dbReference>
<dbReference type="InterPro" id="IPR045445">
    <property type="entry name" value="DUF6502"/>
</dbReference>
<keyword evidence="2" id="KW-1185">Reference proteome</keyword>
<name>A0A839IW55_9GAMM</name>
<comment type="caution">
    <text evidence="1">The sequence shown here is derived from an EMBL/GenBank/DDBJ whole genome shotgun (WGS) entry which is preliminary data.</text>
</comment>
<dbReference type="Proteomes" id="UP000565262">
    <property type="component" value="Unassembled WGS sequence"/>
</dbReference>
<sequence>MSTPEPPASLVKALKKILRPLIRLLLEYGITYPYLSNLLKNIFVEVVHDEMQVDGKRQTLSRISVVSGVHRKDVKRILEEPENTEPGDRKASLGARLLGIWLGDPRYLNQQHQPLSLPRMRSDSSEISFEQLVESINKDVRPRAVLDEWLRAGLVTLNDADEVVLETDAFVTEKNFDERAHFFGRNIRDHVAAGAHNLMPGVEDKFFERAVFYDQLTHDSVARLKALSGQVAMEALQKVNEEALRLSDQDEGKPDASYRMTMGTFFYQKNEDDPKQGQ</sequence>
<dbReference type="EMBL" id="JACJFM010000046">
    <property type="protein sequence ID" value="MBB1489201.1"/>
    <property type="molecule type" value="Genomic_DNA"/>
</dbReference>
<evidence type="ECO:0000313" key="1">
    <source>
        <dbReference type="EMBL" id="MBB1489201.1"/>
    </source>
</evidence>
<dbReference type="AlphaFoldDB" id="A0A839IW55"/>
<organism evidence="1 2">
    <name type="scientific">Oceanospirillum sediminis</name>
    <dbReference type="NCBI Taxonomy" id="2760088"/>
    <lineage>
        <taxon>Bacteria</taxon>
        <taxon>Pseudomonadati</taxon>
        <taxon>Pseudomonadota</taxon>
        <taxon>Gammaproteobacteria</taxon>
        <taxon>Oceanospirillales</taxon>
        <taxon>Oceanospirillaceae</taxon>
        <taxon>Oceanospirillum</taxon>
    </lineage>
</organism>